<keyword evidence="4 8" id="KW-0732">Signal</keyword>
<keyword evidence="6" id="KW-0442">Lipid degradation</keyword>
<sequence length="393" mass="43816">MSSFKVFWVAFLMSYRVFFTRVDCKKSLVPAMYVFGDSSVDSGNNNNLNTMAKGNIYPYGIDFNNKSTGRFTNGKTFADLIAVKLGLPLSPPYLGVSEYERYKVVTGINYASGACGILNDTRVGDCLSLDMQVKYFTSTVTNDLPQHFQRKDEVQNHLSKSIYLLSIGSNDYALNYFSSTTYQNKTPIEFADFLLEKLGSKLKELYDLGARKYVVAVAGQLGCSPSKFCEEVKNEKIKPLSDKLPKKLQDLQAQLSGSSFISSNPFNFFNEIKNAPEKYGYRVFFTRVDCKKSLVPAMYVFGDSSVDSGNNNNLNTMAKGNIYPYGIDFNNKSTGRFTNGKTFADLIAVKLGLPLSPPYLGVSEYERYKVVTGINYASGACGILNDTRVVRRN</sequence>
<evidence type="ECO:0000256" key="7">
    <source>
        <dbReference type="ARBA" id="ARBA00023098"/>
    </source>
</evidence>
<gene>
    <name evidence="9" type="ORF">LLUT_LOCUS19964</name>
</gene>
<reference evidence="9 10" key="1">
    <citation type="submission" date="2024-03" db="EMBL/GenBank/DDBJ databases">
        <authorList>
            <person name="Martinez-Hernandez J."/>
        </authorList>
    </citation>
    <scope>NUCLEOTIDE SEQUENCE [LARGE SCALE GENOMIC DNA]</scope>
</reference>
<dbReference type="InterPro" id="IPR051238">
    <property type="entry name" value="GDSL_esterase/lipase"/>
</dbReference>
<protein>
    <submittedName>
        <fullName evidence="9">Uncharacterized protein</fullName>
    </submittedName>
</protein>
<keyword evidence="7" id="KW-0443">Lipid metabolism</keyword>
<evidence type="ECO:0000313" key="10">
    <source>
        <dbReference type="Proteomes" id="UP001497480"/>
    </source>
</evidence>
<evidence type="ECO:0000256" key="2">
    <source>
        <dbReference type="ARBA" id="ARBA00008668"/>
    </source>
</evidence>
<evidence type="ECO:0000256" key="8">
    <source>
        <dbReference type="SAM" id="SignalP"/>
    </source>
</evidence>
<dbReference type="InterPro" id="IPR001087">
    <property type="entry name" value="GDSL"/>
</dbReference>
<evidence type="ECO:0000256" key="1">
    <source>
        <dbReference type="ARBA" id="ARBA00004613"/>
    </source>
</evidence>
<dbReference type="PANTHER" id="PTHR45650">
    <property type="entry name" value="GDSL-LIKE LIPASE/ACYLHYDROLASE-RELATED"/>
    <property type="match status" value="1"/>
</dbReference>
<comment type="similarity">
    <text evidence="2">Belongs to the 'GDSL' lipolytic enzyme family.</text>
</comment>
<keyword evidence="3" id="KW-0964">Secreted</keyword>
<feature type="chain" id="PRO_5043751908" evidence="8">
    <location>
        <begin position="25"/>
        <end position="393"/>
    </location>
</feature>
<dbReference type="InterPro" id="IPR036514">
    <property type="entry name" value="SGNH_hydro_sf"/>
</dbReference>
<evidence type="ECO:0000313" key="9">
    <source>
        <dbReference type="EMBL" id="CAL0318904.1"/>
    </source>
</evidence>
<evidence type="ECO:0000256" key="3">
    <source>
        <dbReference type="ARBA" id="ARBA00022525"/>
    </source>
</evidence>
<keyword evidence="5" id="KW-0378">Hydrolase</keyword>
<dbReference type="GO" id="GO:0005576">
    <property type="term" value="C:extracellular region"/>
    <property type="evidence" value="ECO:0007669"/>
    <property type="project" value="UniProtKB-SubCell"/>
</dbReference>
<dbReference type="GO" id="GO:0016788">
    <property type="term" value="F:hydrolase activity, acting on ester bonds"/>
    <property type="evidence" value="ECO:0007669"/>
    <property type="project" value="InterPro"/>
</dbReference>
<evidence type="ECO:0000256" key="5">
    <source>
        <dbReference type="ARBA" id="ARBA00022801"/>
    </source>
</evidence>
<accession>A0AAV1XAZ8</accession>
<dbReference type="PANTHER" id="PTHR45650:SF14">
    <property type="entry name" value="GDSL ESTERASE_LIPASE 7-LIKE"/>
    <property type="match status" value="1"/>
</dbReference>
<evidence type="ECO:0000256" key="4">
    <source>
        <dbReference type="ARBA" id="ARBA00022729"/>
    </source>
</evidence>
<dbReference type="AlphaFoldDB" id="A0AAV1XAZ8"/>
<feature type="signal peptide" evidence="8">
    <location>
        <begin position="1"/>
        <end position="24"/>
    </location>
</feature>
<name>A0AAV1XAZ8_LUPLU</name>
<organism evidence="9 10">
    <name type="scientific">Lupinus luteus</name>
    <name type="common">European yellow lupine</name>
    <dbReference type="NCBI Taxonomy" id="3873"/>
    <lineage>
        <taxon>Eukaryota</taxon>
        <taxon>Viridiplantae</taxon>
        <taxon>Streptophyta</taxon>
        <taxon>Embryophyta</taxon>
        <taxon>Tracheophyta</taxon>
        <taxon>Spermatophyta</taxon>
        <taxon>Magnoliopsida</taxon>
        <taxon>eudicotyledons</taxon>
        <taxon>Gunneridae</taxon>
        <taxon>Pentapetalae</taxon>
        <taxon>rosids</taxon>
        <taxon>fabids</taxon>
        <taxon>Fabales</taxon>
        <taxon>Fabaceae</taxon>
        <taxon>Papilionoideae</taxon>
        <taxon>50 kb inversion clade</taxon>
        <taxon>genistoids sensu lato</taxon>
        <taxon>core genistoids</taxon>
        <taxon>Genisteae</taxon>
        <taxon>Lupinus</taxon>
    </lineage>
</organism>
<dbReference type="Gene3D" id="3.40.50.1110">
    <property type="entry name" value="SGNH hydrolase"/>
    <property type="match status" value="2"/>
</dbReference>
<dbReference type="Pfam" id="PF00657">
    <property type="entry name" value="Lipase_GDSL"/>
    <property type="match status" value="1"/>
</dbReference>
<comment type="subcellular location">
    <subcellularLocation>
        <location evidence="1">Secreted</location>
    </subcellularLocation>
</comment>
<keyword evidence="10" id="KW-1185">Reference proteome</keyword>
<dbReference type="Proteomes" id="UP001497480">
    <property type="component" value="Unassembled WGS sequence"/>
</dbReference>
<dbReference type="GO" id="GO:0016042">
    <property type="term" value="P:lipid catabolic process"/>
    <property type="evidence" value="ECO:0007669"/>
    <property type="project" value="UniProtKB-KW"/>
</dbReference>
<dbReference type="EMBL" id="CAXHTB010000013">
    <property type="protein sequence ID" value="CAL0318904.1"/>
    <property type="molecule type" value="Genomic_DNA"/>
</dbReference>
<comment type="caution">
    <text evidence="9">The sequence shown here is derived from an EMBL/GenBank/DDBJ whole genome shotgun (WGS) entry which is preliminary data.</text>
</comment>
<proteinExistence type="inferred from homology"/>
<evidence type="ECO:0000256" key="6">
    <source>
        <dbReference type="ARBA" id="ARBA00022963"/>
    </source>
</evidence>